<sequence length="542" mass="56051">MVSPAASFQKNKGPFTKLLSSILALVSPSPLPAAALSLVKSTAEQVLAAGHAAFLNSPPGDPADLLPVADRLCNVYRSLGSGLSPAAPSDADAKMKKLSKRLAKLRLPPLDPASLKSLLVRHDAADAAARMAFDLCLHSHGSAPSSAEAALLASLSSAVSVSGGAGELAREMLSGGTLKELDELERHAEEHEQTKREMQEVKEKQSSEIVPHSEAIAAADEELASIASEREALEEQLKTLAAREAALNSSKAASAATISSIQTTYKESFDRLNEIGKGAVKLLQLNENIGTATTLFNALPPSLKTAVSSAPAPASTAPPSASPVEAAGAFLGHALSYLQTVAGVVKSLKDRAADSAAKLQTVSSELTEYEAMGLESSVAELTATAKKINAEIGEDNDSAAKFVGEAARTNEMLAELARKADASTIARFGIIVAQIDAVFSSVGLQSALGSGDPGAVSAASFEEKKSASSPRHSPARAQKEAPAPEIKKFLGWAKPSAAPPAAKANLTDIQNEEKGKDEKPVEDGEDGEASEATLEVTTSDEQ</sequence>
<name>A0ABQ6MNW3_9STRA</name>
<accession>A0ABQ6MNW3</accession>
<evidence type="ECO:0000313" key="2">
    <source>
        <dbReference type="EMBL" id="GMI29444.1"/>
    </source>
</evidence>
<evidence type="ECO:0000313" key="3">
    <source>
        <dbReference type="Proteomes" id="UP001165060"/>
    </source>
</evidence>
<dbReference type="Proteomes" id="UP001165060">
    <property type="component" value="Unassembled WGS sequence"/>
</dbReference>
<dbReference type="EMBL" id="BRYB01003035">
    <property type="protein sequence ID" value="GMI29444.1"/>
    <property type="molecule type" value="Genomic_DNA"/>
</dbReference>
<reference evidence="2 3" key="1">
    <citation type="journal article" date="2023" name="Commun. Biol.">
        <title>Genome analysis of Parmales, the sister group of diatoms, reveals the evolutionary specialization of diatoms from phago-mixotrophs to photoautotrophs.</title>
        <authorList>
            <person name="Ban H."/>
            <person name="Sato S."/>
            <person name="Yoshikawa S."/>
            <person name="Yamada K."/>
            <person name="Nakamura Y."/>
            <person name="Ichinomiya M."/>
            <person name="Sato N."/>
            <person name="Blanc-Mathieu R."/>
            <person name="Endo H."/>
            <person name="Kuwata A."/>
            <person name="Ogata H."/>
        </authorList>
    </citation>
    <scope>NUCLEOTIDE SEQUENCE [LARGE SCALE GENOMIC DNA]</scope>
</reference>
<feature type="compositionally biased region" description="Low complexity" evidence="1">
    <location>
        <begin position="467"/>
        <end position="476"/>
    </location>
</feature>
<feature type="compositionally biased region" description="Low complexity" evidence="1">
    <location>
        <begin position="493"/>
        <end position="504"/>
    </location>
</feature>
<feature type="compositionally biased region" description="Basic and acidic residues" evidence="1">
    <location>
        <begin position="188"/>
        <end position="206"/>
    </location>
</feature>
<protein>
    <submittedName>
        <fullName evidence="2">Uncharacterized protein</fullName>
    </submittedName>
</protein>
<organism evidence="2 3">
    <name type="scientific">Tetraparma gracilis</name>
    <dbReference type="NCBI Taxonomy" id="2962635"/>
    <lineage>
        <taxon>Eukaryota</taxon>
        <taxon>Sar</taxon>
        <taxon>Stramenopiles</taxon>
        <taxon>Ochrophyta</taxon>
        <taxon>Bolidophyceae</taxon>
        <taxon>Parmales</taxon>
        <taxon>Triparmaceae</taxon>
        <taxon>Tetraparma</taxon>
    </lineage>
</organism>
<feature type="compositionally biased region" description="Basic and acidic residues" evidence="1">
    <location>
        <begin position="511"/>
        <end position="522"/>
    </location>
</feature>
<feature type="region of interest" description="Disordered" evidence="1">
    <location>
        <begin position="188"/>
        <end position="210"/>
    </location>
</feature>
<keyword evidence="3" id="KW-1185">Reference proteome</keyword>
<comment type="caution">
    <text evidence="2">The sequence shown here is derived from an EMBL/GenBank/DDBJ whole genome shotgun (WGS) entry which is preliminary data.</text>
</comment>
<proteinExistence type="predicted"/>
<evidence type="ECO:0000256" key="1">
    <source>
        <dbReference type="SAM" id="MobiDB-lite"/>
    </source>
</evidence>
<feature type="region of interest" description="Disordered" evidence="1">
    <location>
        <begin position="451"/>
        <end position="542"/>
    </location>
</feature>
<gene>
    <name evidence="2" type="ORF">TeGR_g11027</name>
</gene>